<evidence type="ECO:0000313" key="3">
    <source>
        <dbReference type="Proteomes" id="UP001138989"/>
    </source>
</evidence>
<keyword evidence="3" id="KW-1185">Reference proteome</keyword>
<evidence type="ECO:0000256" key="1">
    <source>
        <dbReference type="SAM" id="Phobius"/>
    </source>
</evidence>
<accession>A0A9X1N4M2</accession>
<feature type="transmembrane region" description="Helical" evidence="1">
    <location>
        <begin position="38"/>
        <end position="57"/>
    </location>
</feature>
<protein>
    <submittedName>
        <fullName evidence="2">Uncharacterized protein</fullName>
    </submittedName>
</protein>
<organism evidence="2 3">
    <name type="scientific">Stutzerimonas kunmingensis</name>
    <dbReference type="NCBI Taxonomy" id="1211807"/>
    <lineage>
        <taxon>Bacteria</taxon>
        <taxon>Pseudomonadati</taxon>
        <taxon>Pseudomonadota</taxon>
        <taxon>Gammaproteobacteria</taxon>
        <taxon>Pseudomonadales</taxon>
        <taxon>Pseudomonadaceae</taxon>
        <taxon>Stutzerimonas</taxon>
    </lineage>
</organism>
<keyword evidence="1" id="KW-0812">Transmembrane</keyword>
<reference evidence="2" key="1">
    <citation type="submission" date="2021-08" db="EMBL/GenBank/DDBJ databases">
        <title>Isolation and characterization of neutrophilic mixotrophic iron-oxidizing bacteria from deep-sea hydrothermal vents.</title>
        <authorList>
            <person name="He Y."/>
        </authorList>
    </citation>
    <scope>NUCLEOTIDE SEQUENCE</scope>
    <source>
        <strain evidence="2">IOP_13</strain>
    </source>
</reference>
<dbReference type="AlphaFoldDB" id="A0A9X1N4M2"/>
<name>A0A9X1N4M2_9GAMM</name>
<keyword evidence="1" id="KW-1133">Transmembrane helix</keyword>
<dbReference type="EMBL" id="JAINWF010000006">
    <property type="protein sequence ID" value="MCD1608609.1"/>
    <property type="molecule type" value="Genomic_DNA"/>
</dbReference>
<dbReference type="Proteomes" id="UP001138989">
    <property type="component" value="Unassembled WGS sequence"/>
</dbReference>
<proteinExistence type="predicted"/>
<gene>
    <name evidence="2" type="ORF">K7H17_12100</name>
</gene>
<comment type="caution">
    <text evidence="2">The sequence shown here is derived from an EMBL/GenBank/DDBJ whole genome shotgun (WGS) entry which is preliminary data.</text>
</comment>
<keyword evidence="1" id="KW-0472">Membrane</keyword>
<dbReference type="RefSeq" id="WP_230697687.1">
    <property type="nucleotide sequence ID" value="NZ_JAINWF010000006.1"/>
</dbReference>
<evidence type="ECO:0000313" key="2">
    <source>
        <dbReference type="EMBL" id="MCD1608609.1"/>
    </source>
</evidence>
<sequence length="58" mass="6288">MTAILILLVIVFTATIAPVIFAYRAREAKKQEVFANALVTALAVDLTAIFTFSLFGLV</sequence>